<dbReference type="PROSITE" id="PS51257">
    <property type="entry name" value="PROKAR_LIPOPROTEIN"/>
    <property type="match status" value="1"/>
</dbReference>
<name>A0A1Y0I7K0_9GAMM</name>
<sequence length="348" mass="39487">MNNLGRDLSVFFAILLVFTGCAQLNQVMEKSILEPNRRVDAALIDPIDDKRTFAKPVVTEPLNRLNLKEYGDGFVVNGKRFVDPEGQTLLYSTLSDTGFVTYLIRDSHHLNERRYIVKVKDVTKLSKPVKLGALVEHSANNVYFILPNGDRLNGDAYHLTSKGIILTRDRSVVIFIEPGAEPKMHPLPVGYQFSIYQKADISYSKHITIEKRLGYEQTSFGLENLSVHEYEISLFNLDTGEITTTFDMLLRGTTEEKRLEHFKNSFYLFNTVTGPISVSLENIYRQVVVRNLFTRQKATAFQREHGISFLKAGMKNNVIWAQASEGFTDKRVDDAQGFLDGTVQVHAL</sequence>
<organism evidence="1 2">
    <name type="scientific">Oleiphilus messinensis</name>
    <dbReference type="NCBI Taxonomy" id="141451"/>
    <lineage>
        <taxon>Bacteria</taxon>
        <taxon>Pseudomonadati</taxon>
        <taxon>Pseudomonadota</taxon>
        <taxon>Gammaproteobacteria</taxon>
        <taxon>Oceanospirillales</taxon>
        <taxon>Oleiphilaceae</taxon>
        <taxon>Oleiphilus</taxon>
    </lineage>
</organism>
<evidence type="ECO:0000313" key="1">
    <source>
        <dbReference type="EMBL" id="ARU55373.1"/>
    </source>
</evidence>
<dbReference type="RefSeq" id="WP_087460489.1">
    <property type="nucleotide sequence ID" value="NZ_CP021425.1"/>
</dbReference>
<protein>
    <recommendedName>
        <fullName evidence="3">Lipoprotein</fullName>
    </recommendedName>
</protein>
<dbReference type="EMBL" id="CP021425">
    <property type="protein sequence ID" value="ARU55373.1"/>
    <property type="molecule type" value="Genomic_DNA"/>
</dbReference>
<proteinExistence type="predicted"/>
<reference evidence="1 2" key="1">
    <citation type="submission" date="2017-05" db="EMBL/GenBank/DDBJ databases">
        <title>Genomic insights into alkan degradation activity of Oleiphilus messinensis.</title>
        <authorList>
            <person name="Kozyavkin S.A."/>
            <person name="Slesarev A.I."/>
            <person name="Golyshin P.N."/>
            <person name="Korzhenkov A."/>
            <person name="Golyshina O.N."/>
            <person name="Toshchakov S.V."/>
        </authorList>
    </citation>
    <scope>NUCLEOTIDE SEQUENCE [LARGE SCALE GENOMIC DNA]</scope>
    <source>
        <strain evidence="1 2">ME102</strain>
    </source>
</reference>
<accession>A0A1Y0I7K0</accession>
<keyword evidence="2" id="KW-1185">Reference proteome</keyword>
<gene>
    <name evidence="1" type="ORF">OLMES_1294</name>
</gene>
<dbReference type="Proteomes" id="UP000196027">
    <property type="component" value="Chromosome"/>
</dbReference>
<dbReference type="KEGG" id="ome:OLMES_1294"/>
<evidence type="ECO:0000313" key="2">
    <source>
        <dbReference type="Proteomes" id="UP000196027"/>
    </source>
</evidence>
<dbReference type="AlphaFoldDB" id="A0A1Y0I7K0"/>
<dbReference type="OrthoDB" id="6378858at2"/>
<evidence type="ECO:0008006" key="3">
    <source>
        <dbReference type="Google" id="ProtNLM"/>
    </source>
</evidence>